<dbReference type="Proteomes" id="UP001285441">
    <property type="component" value="Unassembled WGS sequence"/>
</dbReference>
<gene>
    <name evidence="2" type="ORF">B0H63DRAFT_528052</name>
</gene>
<feature type="region of interest" description="Disordered" evidence="1">
    <location>
        <begin position="68"/>
        <end position="175"/>
    </location>
</feature>
<evidence type="ECO:0000313" key="2">
    <source>
        <dbReference type="EMBL" id="KAK3370328.1"/>
    </source>
</evidence>
<keyword evidence="3" id="KW-1185">Reference proteome</keyword>
<reference evidence="2" key="2">
    <citation type="submission" date="2023-06" db="EMBL/GenBank/DDBJ databases">
        <authorList>
            <consortium name="Lawrence Berkeley National Laboratory"/>
            <person name="Haridas S."/>
            <person name="Hensen N."/>
            <person name="Bonometti L."/>
            <person name="Westerberg I."/>
            <person name="Brannstrom I.O."/>
            <person name="Guillou S."/>
            <person name="Cros-Aarteil S."/>
            <person name="Calhoun S."/>
            <person name="Kuo A."/>
            <person name="Mondo S."/>
            <person name="Pangilinan J."/>
            <person name="Riley R."/>
            <person name="LaButti K."/>
            <person name="Andreopoulos B."/>
            <person name="Lipzen A."/>
            <person name="Chen C."/>
            <person name="Yanf M."/>
            <person name="Daum C."/>
            <person name="Ng V."/>
            <person name="Clum A."/>
            <person name="Steindorff A."/>
            <person name="Ohm R."/>
            <person name="Martin F."/>
            <person name="Silar P."/>
            <person name="Natvig D."/>
            <person name="Lalanne C."/>
            <person name="Gautier V."/>
            <person name="Ament-velasquez S.L."/>
            <person name="Kruys A."/>
            <person name="Hutchinson M.I."/>
            <person name="Powell A.J."/>
            <person name="Barry K."/>
            <person name="Miller A.N."/>
            <person name="Grigoriev I.V."/>
            <person name="Debuchy R."/>
            <person name="Gladieux P."/>
            <person name="Thoren M.H."/>
            <person name="Johannesson H."/>
        </authorList>
    </citation>
    <scope>NUCLEOTIDE SEQUENCE</scope>
    <source>
        <strain evidence="2">CBS 232.78</strain>
    </source>
</reference>
<feature type="compositionally biased region" description="Basic and acidic residues" evidence="1">
    <location>
        <begin position="80"/>
        <end position="97"/>
    </location>
</feature>
<comment type="caution">
    <text evidence="2">The sequence shown here is derived from an EMBL/GenBank/DDBJ whole genome shotgun (WGS) entry which is preliminary data.</text>
</comment>
<feature type="compositionally biased region" description="Basic and acidic residues" evidence="1">
    <location>
        <begin position="161"/>
        <end position="175"/>
    </location>
</feature>
<dbReference type="EMBL" id="JAULSW010000009">
    <property type="protein sequence ID" value="KAK3370328.1"/>
    <property type="molecule type" value="Genomic_DNA"/>
</dbReference>
<sequence>MSATRALALRSTLGTACRRPVRCQLTQPLTRRGYASSQGHGAKSSELPWLITSVGLTLPAAIYIWNQGSSKNSHGGGHGGGHEKHEEATDDSAKASTEDTEESQDSPSDGGEDESPKSNDSKEESKSEESDGKGKPIISGSDSQGLSTEMDDSQESQAQKLTDKPASKRVDPTQK</sequence>
<proteinExistence type="predicted"/>
<reference evidence="2" key="1">
    <citation type="journal article" date="2023" name="Mol. Phylogenet. Evol.">
        <title>Genome-scale phylogeny and comparative genomics of the fungal order Sordariales.</title>
        <authorList>
            <person name="Hensen N."/>
            <person name="Bonometti L."/>
            <person name="Westerberg I."/>
            <person name="Brannstrom I.O."/>
            <person name="Guillou S."/>
            <person name="Cros-Aarteil S."/>
            <person name="Calhoun S."/>
            <person name="Haridas S."/>
            <person name="Kuo A."/>
            <person name="Mondo S."/>
            <person name="Pangilinan J."/>
            <person name="Riley R."/>
            <person name="LaButti K."/>
            <person name="Andreopoulos B."/>
            <person name="Lipzen A."/>
            <person name="Chen C."/>
            <person name="Yan M."/>
            <person name="Daum C."/>
            <person name="Ng V."/>
            <person name="Clum A."/>
            <person name="Steindorff A."/>
            <person name="Ohm R.A."/>
            <person name="Martin F."/>
            <person name="Silar P."/>
            <person name="Natvig D.O."/>
            <person name="Lalanne C."/>
            <person name="Gautier V."/>
            <person name="Ament-Velasquez S.L."/>
            <person name="Kruys A."/>
            <person name="Hutchinson M.I."/>
            <person name="Powell A.J."/>
            <person name="Barry K."/>
            <person name="Miller A.N."/>
            <person name="Grigoriev I.V."/>
            <person name="Debuchy R."/>
            <person name="Gladieux P."/>
            <person name="Hiltunen Thoren M."/>
            <person name="Johannesson H."/>
        </authorList>
    </citation>
    <scope>NUCLEOTIDE SEQUENCE</scope>
    <source>
        <strain evidence="2">CBS 232.78</strain>
    </source>
</reference>
<organism evidence="2 3">
    <name type="scientific">Podospora didyma</name>
    <dbReference type="NCBI Taxonomy" id="330526"/>
    <lineage>
        <taxon>Eukaryota</taxon>
        <taxon>Fungi</taxon>
        <taxon>Dikarya</taxon>
        <taxon>Ascomycota</taxon>
        <taxon>Pezizomycotina</taxon>
        <taxon>Sordariomycetes</taxon>
        <taxon>Sordariomycetidae</taxon>
        <taxon>Sordariales</taxon>
        <taxon>Podosporaceae</taxon>
        <taxon>Podospora</taxon>
    </lineage>
</organism>
<accession>A0AAE0K578</accession>
<dbReference type="AlphaFoldDB" id="A0AAE0K578"/>
<evidence type="ECO:0000256" key="1">
    <source>
        <dbReference type="SAM" id="MobiDB-lite"/>
    </source>
</evidence>
<evidence type="ECO:0000313" key="3">
    <source>
        <dbReference type="Proteomes" id="UP001285441"/>
    </source>
</evidence>
<protein>
    <submittedName>
        <fullName evidence="2">Uncharacterized protein</fullName>
    </submittedName>
</protein>
<feature type="compositionally biased region" description="Basic and acidic residues" evidence="1">
    <location>
        <begin position="114"/>
        <end position="134"/>
    </location>
</feature>
<name>A0AAE0K578_9PEZI</name>